<evidence type="ECO:0000256" key="5">
    <source>
        <dbReference type="RuleBase" id="RU000418"/>
    </source>
</evidence>
<dbReference type="HAMAP" id="MF_00600">
    <property type="entry name" value="CH60"/>
    <property type="match status" value="1"/>
</dbReference>
<dbReference type="Gene3D" id="3.30.260.10">
    <property type="entry name" value="TCP-1-like chaperonin intermediate domain"/>
    <property type="match status" value="1"/>
</dbReference>
<dbReference type="Gene3D" id="3.50.7.10">
    <property type="entry name" value="GroEL"/>
    <property type="match status" value="1"/>
</dbReference>
<dbReference type="Gene3D" id="1.10.560.10">
    <property type="entry name" value="GroEL-like equatorial domain"/>
    <property type="match status" value="1"/>
</dbReference>
<keyword evidence="2" id="KW-0547">Nucleotide-binding</keyword>
<dbReference type="GO" id="GO:0042026">
    <property type="term" value="P:protein refolding"/>
    <property type="evidence" value="ECO:0007669"/>
    <property type="project" value="InterPro"/>
</dbReference>
<keyword evidence="4" id="KW-0143">Chaperone</keyword>
<dbReference type="PANTHER" id="PTHR45633">
    <property type="entry name" value="60 KDA HEAT SHOCK PROTEIN, MITOCHONDRIAL"/>
    <property type="match status" value="1"/>
</dbReference>
<dbReference type="FunFam" id="1.10.560.10:FF:000001">
    <property type="entry name" value="60 kDa chaperonin"/>
    <property type="match status" value="1"/>
</dbReference>
<keyword evidence="3" id="KW-0067">ATP-binding</keyword>
<dbReference type="SUPFAM" id="SSF52029">
    <property type="entry name" value="GroEL apical domain-like"/>
    <property type="match status" value="1"/>
</dbReference>
<dbReference type="NCBIfam" id="NF009489">
    <property type="entry name" value="PRK12851.1"/>
    <property type="match status" value="1"/>
</dbReference>
<keyword evidence="8" id="KW-1185">Reference proteome</keyword>
<dbReference type="STRING" id="67801.A0A1B0C132"/>
<dbReference type="Pfam" id="PF00118">
    <property type="entry name" value="Cpn60_TCP1"/>
    <property type="match status" value="1"/>
</dbReference>
<dbReference type="GO" id="GO:0140662">
    <property type="term" value="F:ATP-dependent protein folding chaperone"/>
    <property type="evidence" value="ECO:0007669"/>
    <property type="project" value="InterPro"/>
</dbReference>
<dbReference type="PROSITE" id="PS00296">
    <property type="entry name" value="CHAPERONINS_CPN60"/>
    <property type="match status" value="1"/>
</dbReference>
<protein>
    <submittedName>
        <fullName evidence="7">Uncharacterized protein</fullName>
    </submittedName>
</protein>
<dbReference type="EMBL" id="JXJN01023876">
    <property type="status" value="NOT_ANNOTATED_CDS"/>
    <property type="molecule type" value="Genomic_DNA"/>
</dbReference>
<dbReference type="CDD" id="cd03344">
    <property type="entry name" value="GroEL"/>
    <property type="match status" value="1"/>
</dbReference>
<organism evidence="7 8">
    <name type="scientific">Glossina palpalis gambiensis</name>
    <dbReference type="NCBI Taxonomy" id="67801"/>
    <lineage>
        <taxon>Eukaryota</taxon>
        <taxon>Metazoa</taxon>
        <taxon>Ecdysozoa</taxon>
        <taxon>Arthropoda</taxon>
        <taxon>Hexapoda</taxon>
        <taxon>Insecta</taxon>
        <taxon>Pterygota</taxon>
        <taxon>Neoptera</taxon>
        <taxon>Endopterygota</taxon>
        <taxon>Diptera</taxon>
        <taxon>Brachycera</taxon>
        <taxon>Muscomorpha</taxon>
        <taxon>Hippoboscoidea</taxon>
        <taxon>Glossinidae</taxon>
        <taxon>Glossina</taxon>
    </lineage>
</organism>
<name>A0A1B0C132_9MUSC</name>
<dbReference type="PRINTS" id="PR00298">
    <property type="entry name" value="CHAPERONIN60"/>
</dbReference>
<dbReference type="NCBIfam" id="TIGR02348">
    <property type="entry name" value="GroEL"/>
    <property type="match status" value="1"/>
</dbReference>
<feature type="compositionally biased region" description="Gly residues" evidence="6">
    <location>
        <begin position="537"/>
        <end position="546"/>
    </location>
</feature>
<dbReference type="Proteomes" id="UP000092460">
    <property type="component" value="Unassembled WGS sequence"/>
</dbReference>
<evidence type="ECO:0000313" key="8">
    <source>
        <dbReference type="Proteomes" id="UP000092460"/>
    </source>
</evidence>
<dbReference type="AlphaFoldDB" id="A0A1B0C132"/>
<dbReference type="NCBIfam" id="NF009488">
    <property type="entry name" value="PRK12850.1"/>
    <property type="match status" value="1"/>
</dbReference>
<reference evidence="8" key="1">
    <citation type="submission" date="2015-01" db="EMBL/GenBank/DDBJ databases">
        <authorList>
            <person name="Aksoy S."/>
            <person name="Warren W."/>
            <person name="Wilson R.K."/>
        </authorList>
    </citation>
    <scope>NUCLEOTIDE SEQUENCE [LARGE SCALE GENOMIC DNA]</scope>
    <source>
        <strain evidence="8">IAEA</strain>
    </source>
</reference>
<accession>A0A1B0C132</accession>
<sequence length="546" mass="57743">MAAKDVKFGNDARSKMLRGVNVLADAVKVTLGPKGRNVVLDKSFGAPMITKDGVSVAREVELEDKFENMGAQMLKEVASKANDAAGDGTTTATVLAQSIVNEGLKAVAAGMNPMDLKRGIDRAVIGAVEELKKLSVPCSDSKAIAQVGTISANADRTVGTLIAEAMEKVGKEGVITVEEGSGLQDELDVVEGMQFDRGYLSPYFVNKPEARSVELDNPFILLSDKKISNIREMLPILESVAKSGKPLLIIAEDVEGEALATLVVNNMRGIVKVAAVKAPGFGDRRKAMLQDIAILTSGTVISEEMGLELEKAALEDMGQAKRVVITKDTTTIIDGTGDKSVISSRVSQINQERDEASSDYDREKLQERVAKLAGGVAVIKVGAATEVEMKEKKARVEDALHATRAAVEEGVVAGGGVALIRVANRIVNLRGENEDQNVGIRVARRAMEAPLRQIVANAGEEPSVIANKVKAGEGNTGYNAATEVYGNMIDMGILDPTKVTRSALQYAASIAGLMITTECMITDLPKEEKPDMSNAGAGMGGMGGMM</sequence>
<dbReference type="SUPFAM" id="SSF48592">
    <property type="entry name" value="GroEL equatorial domain-like"/>
    <property type="match status" value="1"/>
</dbReference>
<dbReference type="NCBIfam" id="NF000592">
    <property type="entry name" value="PRK00013.1"/>
    <property type="match status" value="1"/>
</dbReference>
<dbReference type="InterPro" id="IPR027409">
    <property type="entry name" value="GroEL-like_apical_dom_sf"/>
</dbReference>
<comment type="similarity">
    <text evidence="1 5">Belongs to the chaperonin (HSP60) family.</text>
</comment>
<evidence type="ECO:0000256" key="2">
    <source>
        <dbReference type="ARBA" id="ARBA00022741"/>
    </source>
</evidence>
<dbReference type="VEuPathDB" id="VectorBase:GPPI046357"/>
<evidence type="ECO:0000256" key="1">
    <source>
        <dbReference type="ARBA" id="ARBA00006607"/>
    </source>
</evidence>
<dbReference type="InterPro" id="IPR018370">
    <property type="entry name" value="Chaperonin_Cpn60_CS"/>
</dbReference>
<dbReference type="EnsemblMetazoa" id="GPPI046357-RA">
    <property type="protein sequence ID" value="GPPI046357-PA"/>
    <property type="gene ID" value="GPPI046357"/>
</dbReference>
<dbReference type="InterPro" id="IPR027413">
    <property type="entry name" value="GROEL-like_equatorial_sf"/>
</dbReference>
<proteinExistence type="inferred from homology"/>
<reference evidence="7" key="2">
    <citation type="submission" date="2020-05" db="UniProtKB">
        <authorList>
            <consortium name="EnsemblMetazoa"/>
        </authorList>
    </citation>
    <scope>IDENTIFICATION</scope>
    <source>
        <strain evidence="7">IAEA</strain>
    </source>
</reference>
<dbReference type="NCBIfam" id="NF009487">
    <property type="entry name" value="PRK12849.1"/>
    <property type="match status" value="1"/>
</dbReference>
<dbReference type="InterPro" id="IPR001844">
    <property type="entry name" value="Cpn60/GroEL"/>
</dbReference>
<evidence type="ECO:0000256" key="6">
    <source>
        <dbReference type="SAM" id="MobiDB-lite"/>
    </source>
</evidence>
<evidence type="ECO:0000313" key="7">
    <source>
        <dbReference type="EnsemblMetazoa" id="GPPI046357-PA"/>
    </source>
</evidence>
<dbReference type="GO" id="GO:0005524">
    <property type="term" value="F:ATP binding"/>
    <property type="evidence" value="ECO:0007669"/>
    <property type="project" value="UniProtKB-KW"/>
</dbReference>
<feature type="region of interest" description="Disordered" evidence="6">
    <location>
        <begin position="526"/>
        <end position="546"/>
    </location>
</feature>
<dbReference type="SUPFAM" id="SSF54849">
    <property type="entry name" value="GroEL-intermediate domain like"/>
    <property type="match status" value="1"/>
</dbReference>
<dbReference type="InterPro" id="IPR027410">
    <property type="entry name" value="TCP-1-like_intermed_sf"/>
</dbReference>
<dbReference type="FunFam" id="3.50.7.10:FF:000001">
    <property type="entry name" value="60 kDa chaperonin"/>
    <property type="match status" value="1"/>
</dbReference>
<dbReference type="InterPro" id="IPR002423">
    <property type="entry name" value="Cpn60/GroEL/TCP-1"/>
</dbReference>
<evidence type="ECO:0000256" key="3">
    <source>
        <dbReference type="ARBA" id="ARBA00022840"/>
    </source>
</evidence>
<evidence type="ECO:0000256" key="4">
    <source>
        <dbReference type="ARBA" id="ARBA00023186"/>
    </source>
</evidence>